<feature type="domain" description="Integrase catalytic" evidence="1">
    <location>
        <begin position="1"/>
        <end position="116"/>
    </location>
</feature>
<dbReference type="Proteomes" id="UP000029558">
    <property type="component" value="Chromosome"/>
</dbReference>
<evidence type="ECO:0000313" key="2">
    <source>
        <dbReference type="EMBL" id="ALB23156.1"/>
    </source>
</evidence>
<dbReference type="PANTHER" id="PTHR10948:SF23">
    <property type="entry name" value="TRANSPOSASE INSI FOR INSERTION SEQUENCE ELEMENT IS30A-RELATED"/>
    <property type="match status" value="1"/>
</dbReference>
<dbReference type="AlphaFoldDB" id="A0AAC8VIS2"/>
<dbReference type="GO" id="GO:0004803">
    <property type="term" value="F:transposase activity"/>
    <property type="evidence" value="ECO:0007669"/>
    <property type="project" value="TreeGrafter"/>
</dbReference>
<dbReference type="InterPro" id="IPR051917">
    <property type="entry name" value="Transposase-Integrase"/>
</dbReference>
<dbReference type="GO" id="GO:0032196">
    <property type="term" value="P:transposition"/>
    <property type="evidence" value="ECO:0007669"/>
    <property type="project" value="TreeGrafter"/>
</dbReference>
<dbReference type="NCBIfam" id="NF033563">
    <property type="entry name" value="transpos_IS30"/>
    <property type="match status" value="1"/>
</dbReference>
<protein>
    <submittedName>
        <fullName evidence="2">Integrase</fullName>
    </submittedName>
</protein>
<dbReference type="InterPro" id="IPR001584">
    <property type="entry name" value="Integrase_cat-core"/>
</dbReference>
<accession>A0AAC8VIS2</accession>
<dbReference type="SUPFAM" id="SSF53098">
    <property type="entry name" value="Ribonuclease H-like"/>
    <property type="match status" value="1"/>
</dbReference>
<name>A0AAC8VIS2_PISSA</name>
<dbReference type="PROSITE" id="PS50994">
    <property type="entry name" value="INTEGRASE"/>
    <property type="match status" value="1"/>
</dbReference>
<proteinExistence type="predicted"/>
<dbReference type="InterPro" id="IPR036397">
    <property type="entry name" value="RNaseH_sf"/>
</dbReference>
<dbReference type="GO" id="GO:0015074">
    <property type="term" value="P:DNA integration"/>
    <property type="evidence" value="ECO:0007669"/>
    <property type="project" value="InterPro"/>
</dbReference>
<evidence type="ECO:0000259" key="1">
    <source>
        <dbReference type="PROSITE" id="PS50994"/>
    </source>
</evidence>
<dbReference type="InterPro" id="IPR053392">
    <property type="entry name" value="Transposase_IS30-like"/>
</dbReference>
<dbReference type="PANTHER" id="PTHR10948">
    <property type="entry name" value="TRANSPOSASE"/>
    <property type="match status" value="1"/>
</dbReference>
<evidence type="ECO:0000313" key="3">
    <source>
        <dbReference type="Proteomes" id="UP000029558"/>
    </source>
</evidence>
<sequence length="119" mass="13655">MPNKQAKTVINTFMNVVGSTFFDFKTITSDNGTEFAGHEAISKITEADFYFARPYRSCDRGLNEHTNGLIRRFLPKGTDFNEVSDKEIAKIEHTLNTRRRASLNYRSPNHVFLEYLMAA</sequence>
<dbReference type="EMBL" id="CP012508">
    <property type="protein sequence ID" value="ALB23156.1"/>
    <property type="molecule type" value="Genomic_DNA"/>
</dbReference>
<dbReference type="GO" id="GO:0005829">
    <property type="term" value="C:cytosol"/>
    <property type="evidence" value="ECO:0007669"/>
    <property type="project" value="TreeGrafter"/>
</dbReference>
<dbReference type="RefSeq" id="WP_017375579.1">
    <property type="nucleotide sequence ID" value="NZ_CP013811.1"/>
</dbReference>
<reference evidence="2 3" key="1">
    <citation type="journal article" date="2014" name="Genome Announc.">
        <title>Comparative Genome Analysis of Two Isolates of the Fish Pathogen Piscirickettsia salmonis from Different Hosts Reveals Major Differences in Virulence-Associated Secretion Systems.</title>
        <authorList>
            <person name="Bohle H."/>
            <person name="Henriquez P."/>
            <person name="Grothusen H."/>
            <person name="Navas E."/>
            <person name="Sandoval A."/>
            <person name="Bustamante F."/>
            <person name="Bustos P."/>
            <person name="Mancilla M."/>
        </authorList>
    </citation>
    <scope>NUCLEOTIDE SEQUENCE [LARGE SCALE GENOMIC DNA]</scope>
    <source>
        <strain evidence="3">B1-32597</strain>
    </source>
</reference>
<dbReference type="Gene3D" id="3.30.420.10">
    <property type="entry name" value="Ribonuclease H-like superfamily/Ribonuclease H"/>
    <property type="match status" value="1"/>
</dbReference>
<dbReference type="InterPro" id="IPR012337">
    <property type="entry name" value="RNaseH-like_sf"/>
</dbReference>
<dbReference type="GO" id="GO:0003676">
    <property type="term" value="F:nucleic acid binding"/>
    <property type="evidence" value="ECO:0007669"/>
    <property type="project" value="InterPro"/>
</dbReference>
<organism evidence="2 3">
    <name type="scientific">Piscirickettsia salmonis</name>
    <dbReference type="NCBI Taxonomy" id="1238"/>
    <lineage>
        <taxon>Bacteria</taxon>
        <taxon>Pseudomonadati</taxon>
        <taxon>Pseudomonadota</taxon>
        <taxon>Gammaproteobacteria</taxon>
        <taxon>Thiotrichales</taxon>
        <taxon>Piscirickettsiaceae</taxon>
        <taxon>Piscirickettsia</taxon>
    </lineage>
</organism>
<gene>
    <name evidence="2" type="ORF">KU39_1976</name>
</gene>